<feature type="transmembrane region" description="Helical" evidence="1">
    <location>
        <begin position="62"/>
        <end position="84"/>
    </location>
</feature>
<organism evidence="2 3">
    <name type="scientific">Halomicrobium zhouii</name>
    <dbReference type="NCBI Taxonomy" id="767519"/>
    <lineage>
        <taxon>Archaea</taxon>
        <taxon>Methanobacteriati</taxon>
        <taxon>Methanobacteriota</taxon>
        <taxon>Stenosarchaea group</taxon>
        <taxon>Halobacteria</taxon>
        <taxon>Halobacteriales</taxon>
        <taxon>Haloarculaceae</taxon>
        <taxon>Halomicrobium</taxon>
    </lineage>
</organism>
<keyword evidence="1" id="KW-0472">Membrane</keyword>
<dbReference type="EMBL" id="FOZK01000002">
    <property type="protein sequence ID" value="SFR98602.1"/>
    <property type="molecule type" value="Genomic_DNA"/>
</dbReference>
<protein>
    <submittedName>
        <fullName evidence="2">ABC-type transport system involved in multi-copper enzyme maturation, permease component</fullName>
    </submittedName>
</protein>
<feature type="transmembrane region" description="Helical" evidence="1">
    <location>
        <begin position="143"/>
        <end position="168"/>
    </location>
</feature>
<name>A0A1I6L585_9EURY</name>
<feature type="transmembrane region" description="Helical" evidence="1">
    <location>
        <begin position="180"/>
        <end position="202"/>
    </location>
</feature>
<keyword evidence="3" id="KW-1185">Reference proteome</keyword>
<dbReference type="GO" id="GO:0140359">
    <property type="term" value="F:ABC-type transporter activity"/>
    <property type="evidence" value="ECO:0007669"/>
    <property type="project" value="InterPro"/>
</dbReference>
<sequence length="308" mass="32507">MSRPLAALPLSSLPRWVPLARKEARTVLTSKGTWLLAVFVFVFGWRPTYLGWEHLGPSMSVGFVQVGVTTLVPLGVLVLSYGSVVGERTSGSLKFALGLPLTRTDVLVAKTVGRTAGFVLPVTVPAVLLGGVGAFRYGLFSPLAFLGVLLATFLYLAVLVAIATAVSAVTTSSVRASGVVVGYFLAFVLLWSQLAVAAYSSLTGRAVNPYDPPADALLFGLLRLSPDRAYLTLTNWILGAGNGGELFTTVATKVATGHSVNGYVVETAFTGASVPLSLHEVGGVVVLLAWLVVPLWLARYRFERGDLA</sequence>
<gene>
    <name evidence="2" type="ORF">SAMN05216559_2063</name>
</gene>
<keyword evidence="1" id="KW-1133">Transmembrane helix</keyword>
<accession>A0A1I6L585</accession>
<keyword evidence="1" id="KW-0812">Transmembrane</keyword>
<evidence type="ECO:0000256" key="1">
    <source>
        <dbReference type="SAM" id="Phobius"/>
    </source>
</evidence>
<feature type="transmembrane region" description="Helical" evidence="1">
    <location>
        <begin position="118"/>
        <end position="137"/>
    </location>
</feature>
<evidence type="ECO:0000313" key="3">
    <source>
        <dbReference type="Proteomes" id="UP000199062"/>
    </source>
</evidence>
<dbReference type="STRING" id="767519.SAMN05216559_2063"/>
<dbReference type="OrthoDB" id="86287at2157"/>
<dbReference type="GO" id="GO:0005886">
    <property type="term" value="C:plasma membrane"/>
    <property type="evidence" value="ECO:0007669"/>
    <property type="project" value="UniProtKB-SubCell"/>
</dbReference>
<evidence type="ECO:0000313" key="2">
    <source>
        <dbReference type="EMBL" id="SFR98602.1"/>
    </source>
</evidence>
<dbReference type="Proteomes" id="UP000199062">
    <property type="component" value="Unassembled WGS sequence"/>
</dbReference>
<feature type="transmembrane region" description="Helical" evidence="1">
    <location>
        <begin position="281"/>
        <end position="298"/>
    </location>
</feature>
<proteinExistence type="predicted"/>
<dbReference type="PANTHER" id="PTHR43471:SF1">
    <property type="entry name" value="ABC TRANSPORTER PERMEASE PROTEIN NOSY-RELATED"/>
    <property type="match status" value="1"/>
</dbReference>
<dbReference type="AlphaFoldDB" id="A0A1I6L585"/>
<dbReference type="Pfam" id="PF12679">
    <property type="entry name" value="ABC2_membrane_2"/>
    <property type="match status" value="1"/>
</dbReference>
<dbReference type="RefSeq" id="WP_089816458.1">
    <property type="nucleotide sequence ID" value="NZ_FOZK01000002.1"/>
</dbReference>
<dbReference type="PANTHER" id="PTHR43471">
    <property type="entry name" value="ABC TRANSPORTER PERMEASE"/>
    <property type="match status" value="1"/>
</dbReference>
<reference evidence="2 3" key="1">
    <citation type="submission" date="2016-10" db="EMBL/GenBank/DDBJ databases">
        <authorList>
            <person name="de Groot N.N."/>
        </authorList>
    </citation>
    <scope>NUCLEOTIDE SEQUENCE [LARGE SCALE GENOMIC DNA]</scope>
    <source>
        <strain evidence="2 3">CGMCC 1.10457</strain>
    </source>
</reference>
<feature type="transmembrane region" description="Helical" evidence="1">
    <location>
        <begin position="32"/>
        <end position="50"/>
    </location>
</feature>